<dbReference type="SMART" id="SM01102">
    <property type="entry name" value="CRM1_C"/>
    <property type="match status" value="1"/>
</dbReference>
<keyword evidence="5" id="KW-0539">Nucleus</keyword>
<evidence type="ECO:0000256" key="3">
    <source>
        <dbReference type="ARBA" id="ARBA00022448"/>
    </source>
</evidence>
<dbReference type="EMBL" id="BLLF01000315">
    <property type="protein sequence ID" value="GFH10441.1"/>
    <property type="molecule type" value="Genomic_DNA"/>
</dbReference>
<dbReference type="GO" id="GO:0006611">
    <property type="term" value="P:protein export from nucleus"/>
    <property type="evidence" value="ECO:0007669"/>
    <property type="project" value="InterPro"/>
</dbReference>
<dbReference type="GO" id="GO:0000055">
    <property type="term" value="P:ribosomal large subunit export from nucleus"/>
    <property type="evidence" value="ECO:0007669"/>
    <property type="project" value="TreeGrafter"/>
</dbReference>
<protein>
    <submittedName>
        <fullName evidence="7">Importin N-terminal domain-containing protein</fullName>
    </submittedName>
</protein>
<gene>
    <name evidence="7" type="ORF">HaLaN_05751</name>
</gene>
<evidence type="ECO:0000256" key="4">
    <source>
        <dbReference type="ARBA" id="ARBA00022927"/>
    </source>
</evidence>
<dbReference type="GO" id="GO:0000056">
    <property type="term" value="P:ribosomal small subunit export from nucleus"/>
    <property type="evidence" value="ECO:0007669"/>
    <property type="project" value="TreeGrafter"/>
</dbReference>
<sequence>MQFNSAQLKLIIDSIVWAFRHTERNVAETGLSLLQVSLCPGATQFFQAYYLHIMQETFAVMTDSFHKPGFKLQAHILHLLFNVLTVGSIQGPLWDVASKGMTAYPSNTAFVQEHVTGLLSQSFPNLTPQQDNAELFAEEVEKELAAQREAEQLRLAAVPGLRPQAAMPVFDDMADA</sequence>
<organism evidence="7 8">
    <name type="scientific">Haematococcus lacustris</name>
    <name type="common">Green alga</name>
    <name type="synonym">Haematococcus pluvialis</name>
    <dbReference type="NCBI Taxonomy" id="44745"/>
    <lineage>
        <taxon>Eukaryota</taxon>
        <taxon>Viridiplantae</taxon>
        <taxon>Chlorophyta</taxon>
        <taxon>core chlorophytes</taxon>
        <taxon>Chlorophyceae</taxon>
        <taxon>CS clade</taxon>
        <taxon>Chlamydomonadales</taxon>
        <taxon>Haematococcaceae</taxon>
        <taxon>Haematococcus</taxon>
    </lineage>
</organism>
<keyword evidence="8" id="KW-1185">Reference proteome</keyword>
<evidence type="ECO:0000313" key="8">
    <source>
        <dbReference type="Proteomes" id="UP000485058"/>
    </source>
</evidence>
<dbReference type="Gene3D" id="1.25.10.10">
    <property type="entry name" value="Leucine-rich Repeat Variant"/>
    <property type="match status" value="1"/>
</dbReference>
<comment type="caution">
    <text evidence="7">The sequence shown here is derived from an EMBL/GenBank/DDBJ whole genome shotgun (WGS) entry which is preliminary data.</text>
</comment>
<dbReference type="SUPFAM" id="SSF48371">
    <property type="entry name" value="ARM repeat"/>
    <property type="match status" value="1"/>
</dbReference>
<dbReference type="InterPro" id="IPR011989">
    <property type="entry name" value="ARM-like"/>
</dbReference>
<dbReference type="GO" id="GO:0005634">
    <property type="term" value="C:nucleus"/>
    <property type="evidence" value="ECO:0007669"/>
    <property type="project" value="UniProtKB-SubCell"/>
</dbReference>
<dbReference type="Proteomes" id="UP000485058">
    <property type="component" value="Unassembled WGS sequence"/>
</dbReference>
<feature type="domain" description="Exportin-1 C-terminal" evidence="6">
    <location>
        <begin position="2"/>
        <end position="146"/>
    </location>
</feature>
<comment type="subcellular location">
    <subcellularLocation>
        <location evidence="1">Nucleus</location>
    </subcellularLocation>
</comment>
<dbReference type="GO" id="GO:0005737">
    <property type="term" value="C:cytoplasm"/>
    <property type="evidence" value="ECO:0007669"/>
    <property type="project" value="TreeGrafter"/>
</dbReference>
<dbReference type="InterPro" id="IPR016024">
    <property type="entry name" value="ARM-type_fold"/>
</dbReference>
<dbReference type="PANTHER" id="PTHR11223:SF2">
    <property type="entry name" value="EXPORTIN-1"/>
    <property type="match status" value="1"/>
</dbReference>
<proteinExistence type="inferred from homology"/>
<comment type="similarity">
    <text evidence="2">Belongs to the exportin family.</text>
</comment>
<evidence type="ECO:0000256" key="2">
    <source>
        <dbReference type="ARBA" id="ARBA00009466"/>
    </source>
</evidence>
<dbReference type="InterPro" id="IPR014877">
    <property type="entry name" value="XPO1_C_dom"/>
</dbReference>
<dbReference type="GO" id="GO:0005049">
    <property type="term" value="F:nuclear export signal receptor activity"/>
    <property type="evidence" value="ECO:0007669"/>
    <property type="project" value="InterPro"/>
</dbReference>
<keyword evidence="3" id="KW-0813">Transport</keyword>
<dbReference type="Pfam" id="PF08767">
    <property type="entry name" value="CRM1_C"/>
    <property type="match status" value="1"/>
</dbReference>
<name>A0A699YLQ2_HAELA</name>
<evidence type="ECO:0000256" key="5">
    <source>
        <dbReference type="ARBA" id="ARBA00023242"/>
    </source>
</evidence>
<accession>A0A699YLQ2</accession>
<dbReference type="InterPro" id="IPR045065">
    <property type="entry name" value="XPO1/5"/>
</dbReference>
<evidence type="ECO:0000256" key="1">
    <source>
        <dbReference type="ARBA" id="ARBA00004123"/>
    </source>
</evidence>
<evidence type="ECO:0000259" key="6">
    <source>
        <dbReference type="SMART" id="SM01102"/>
    </source>
</evidence>
<reference evidence="7 8" key="1">
    <citation type="submission" date="2020-02" db="EMBL/GenBank/DDBJ databases">
        <title>Draft genome sequence of Haematococcus lacustris strain NIES-144.</title>
        <authorList>
            <person name="Morimoto D."/>
            <person name="Nakagawa S."/>
            <person name="Yoshida T."/>
            <person name="Sawayama S."/>
        </authorList>
    </citation>
    <scope>NUCLEOTIDE SEQUENCE [LARGE SCALE GENOMIC DNA]</scope>
    <source>
        <strain evidence="7 8">NIES-144</strain>
    </source>
</reference>
<dbReference type="AlphaFoldDB" id="A0A699YLQ2"/>
<dbReference type="PANTHER" id="PTHR11223">
    <property type="entry name" value="EXPORTIN 1/5"/>
    <property type="match status" value="1"/>
</dbReference>
<keyword evidence="4" id="KW-0653">Protein transport</keyword>
<evidence type="ECO:0000313" key="7">
    <source>
        <dbReference type="EMBL" id="GFH10441.1"/>
    </source>
</evidence>